<dbReference type="OMA" id="IYVFYLY"/>
<dbReference type="Pfam" id="PF05795">
    <property type="entry name" value="Plasmodium_Vir"/>
    <property type="match status" value="1"/>
</dbReference>
<dbReference type="PhylomeDB" id="K6V288"/>
<dbReference type="VEuPathDB" id="PlasmoDB:PCYB_001080"/>
<keyword evidence="2" id="KW-1133">Transmembrane helix</keyword>
<feature type="region of interest" description="Disordered" evidence="1">
    <location>
        <begin position="242"/>
        <end position="336"/>
    </location>
</feature>
<gene>
    <name evidence="3" type="ORF">PCYB_001080</name>
</gene>
<dbReference type="AlphaFoldDB" id="K6V288"/>
<feature type="compositionally biased region" description="Pro residues" evidence="1">
    <location>
        <begin position="400"/>
        <end position="413"/>
    </location>
</feature>
<sequence>MGKFSFFLKHNFDIILLIRCINHQIETHVLKDLTLYKKLDENVKDPSNITTECESLSIPLKSINSSLCDKITKNTRYINGLTIIRKSDEECLNYKYWVYYQIWKFHKSNKDTIKLDDVIDDFLNIQNAVNKGPAKKICEFDFTSKNKGEELEEKLEKKILRDYIKNYGNIKKDVTNNVKSDMYFKYLTYISKIFDIHKKKCENFWDFFPKGCNEYFVISTNPFKPKDLLDILPKPKAEVSVTKPEGSAVNGHAQVPGGPPGSVAGPVENLKGPKVDESHDAKLKSPKVDERTGQDTSKALAGQNEAPGQQPSRTAATVAGGEREDHKGPAQASRSTSLWSDTFNILGKVFSGSSKRVDSSVGKEQNLAGASATPGKEKPLADLEPSAKAAGAAKVKPKPVDLPPKPAESPPTPAKSAAASSYVASVLDARVLTPGDKVDISEAKVTCLNGTIGDSSTCASASKETEDAQSLEVSYPSISSETYSLGEPVNSLPIMEEENYNIFTSNPKHTMIMGAIIFGAIYVFYLYYNVNTIFICKYGKYMLLHSSMYVLFKCITIKKVFINMFRVSFVY</sequence>
<proteinExistence type="predicted"/>
<protein>
    <submittedName>
        <fullName evidence="3">CYIR protein</fullName>
    </submittedName>
</protein>
<dbReference type="Proteomes" id="UP000006319">
    <property type="component" value="Unassembled WGS sequence"/>
</dbReference>
<evidence type="ECO:0000256" key="1">
    <source>
        <dbReference type="SAM" id="MobiDB-lite"/>
    </source>
</evidence>
<dbReference type="GeneID" id="14695925"/>
<accession>K6V288</accession>
<dbReference type="InterPro" id="IPR008780">
    <property type="entry name" value="Plasmodium_Vir"/>
</dbReference>
<feature type="compositionally biased region" description="Basic and acidic residues" evidence="1">
    <location>
        <begin position="271"/>
        <end position="293"/>
    </location>
</feature>
<keyword evidence="4" id="KW-1185">Reference proteome</keyword>
<evidence type="ECO:0000256" key="2">
    <source>
        <dbReference type="SAM" id="Phobius"/>
    </source>
</evidence>
<dbReference type="OrthoDB" id="388102at2759"/>
<dbReference type="EMBL" id="DF157108">
    <property type="protein sequence ID" value="GAB69360.1"/>
    <property type="molecule type" value="Genomic_DNA"/>
</dbReference>
<keyword evidence="2" id="KW-0812">Transmembrane</keyword>
<dbReference type="KEGG" id="pcy:PCYB_001080"/>
<feature type="region of interest" description="Disordered" evidence="1">
    <location>
        <begin position="354"/>
        <end position="416"/>
    </location>
</feature>
<feature type="transmembrane region" description="Helical" evidence="2">
    <location>
        <begin position="511"/>
        <end position="530"/>
    </location>
</feature>
<reference evidence="3 4" key="1">
    <citation type="journal article" date="2012" name="Nat. Genet.">
        <title>Plasmodium cynomolgi genome sequences provide insight into Plasmodium vivax and the monkey malaria clade.</title>
        <authorList>
            <person name="Tachibana S."/>
            <person name="Sullivan S.A."/>
            <person name="Kawai S."/>
            <person name="Nakamura S."/>
            <person name="Kim H.R."/>
            <person name="Goto N."/>
            <person name="Arisue N."/>
            <person name="Palacpac N.M.Q."/>
            <person name="Honma H."/>
            <person name="Yagi M."/>
            <person name="Tougan T."/>
            <person name="Katakai Y."/>
            <person name="Kaneko O."/>
            <person name="Mita T."/>
            <person name="Kita K."/>
            <person name="Yasutomi Y."/>
            <person name="Sutton P.L."/>
            <person name="Shakhbatyan R."/>
            <person name="Horii T."/>
            <person name="Yasunaga T."/>
            <person name="Barnwell J.W."/>
            <person name="Escalante A.A."/>
            <person name="Carlton J.M."/>
            <person name="Tanabe K."/>
        </authorList>
    </citation>
    <scope>NUCLEOTIDE SEQUENCE [LARGE SCALE GENOMIC DNA]</scope>
    <source>
        <strain evidence="3 4">B</strain>
    </source>
</reference>
<name>K6V288_PLACD</name>
<keyword evidence="2" id="KW-0472">Membrane</keyword>
<organism evidence="3 4">
    <name type="scientific">Plasmodium cynomolgi (strain B)</name>
    <dbReference type="NCBI Taxonomy" id="1120755"/>
    <lineage>
        <taxon>Eukaryota</taxon>
        <taxon>Sar</taxon>
        <taxon>Alveolata</taxon>
        <taxon>Apicomplexa</taxon>
        <taxon>Aconoidasida</taxon>
        <taxon>Haemosporida</taxon>
        <taxon>Plasmodiidae</taxon>
        <taxon>Plasmodium</taxon>
        <taxon>Plasmodium (Plasmodium)</taxon>
    </lineage>
</organism>
<evidence type="ECO:0000313" key="4">
    <source>
        <dbReference type="Proteomes" id="UP000006319"/>
    </source>
</evidence>
<feature type="transmembrane region" description="Helical" evidence="2">
    <location>
        <begin position="542"/>
        <end position="562"/>
    </location>
</feature>
<dbReference type="RefSeq" id="XP_004227601.1">
    <property type="nucleotide sequence ID" value="XM_004227553.1"/>
</dbReference>
<feature type="compositionally biased region" description="Polar residues" evidence="1">
    <location>
        <begin position="306"/>
        <end position="315"/>
    </location>
</feature>
<evidence type="ECO:0000313" key="3">
    <source>
        <dbReference type="EMBL" id="GAB69360.1"/>
    </source>
</evidence>